<protein>
    <submittedName>
        <fullName evidence="1">Uncharacterized protein</fullName>
    </submittedName>
</protein>
<evidence type="ECO:0000313" key="2">
    <source>
        <dbReference type="Proteomes" id="UP000299102"/>
    </source>
</evidence>
<dbReference type="Proteomes" id="UP000299102">
    <property type="component" value="Unassembled WGS sequence"/>
</dbReference>
<proteinExistence type="predicted"/>
<dbReference type="EMBL" id="BGZK01002177">
    <property type="protein sequence ID" value="GBP91518.1"/>
    <property type="molecule type" value="Genomic_DNA"/>
</dbReference>
<accession>A0A4C1ZV01</accession>
<comment type="caution">
    <text evidence="1">The sequence shown here is derived from an EMBL/GenBank/DDBJ whole genome shotgun (WGS) entry which is preliminary data.</text>
</comment>
<evidence type="ECO:0000313" key="1">
    <source>
        <dbReference type="EMBL" id="GBP91518.1"/>
    </source>
</evidence>
<name>A0A4C1ZV01_EUMVA</name>
<sequence>MRSEMSPFRSTVVLISAHCARASAVLRSDISLPSRHTTLDHQCGGSSNAYWEAILQCSVLFSSVQFSSGKPFFSSGYHFYVWCELPTATSTHWFHKPRWIVWFYCGFPLSIFILQEPNQQIDFKYKLRYIIPVNTKEVLSYTNLQELSYKSGRQLWES</sequence>
<gene>
    <name evidence="1" type="ORF">EVAR_69374_1</name>
</gene>
<dbReference type="AlphaFoldDB" id="A0A4C1ZV01"/>
<reference evidence="1 2" key="1">
    <citation type="journal article" date="2019" name="Commun. Biol.">
        <title>The bagworm genome reveals a unique fibroin gene that provides high tensile strength.</title>
        <authorList>
            <person name="Kono N."/>
            <person name="Nakamura H."/>
            <person name="Ohtoshi R."/>
            <person name="Tomita M."/>
            <person name="Numata K."/>
            <person name="Arakawa K."/>
        </authorList>
    </citation>
    <scope>NUCLEOTIDE SEQUENCE [LARGE SCALE GENOMIC DNA]</scope>
</reference>
<keyword evidence="2" id="KW-1185">Reference proteome</keyword>
<organism evidence="1 2">
    <name type="scientific">Eumeta variegata</name>
    <name type="common">Bagworm moth</name>
    <name type="synonym">Eumeta japonica</name>
    <dbReference type="NCBI Taxonomy" id="151549"/>
    <lineage>
        <taxon>Eukaryota</taxon>
        <taxon>Metazoa</taxon>
        <taxon>Ecdysozoa</taxon>
        <taxon>Arthropoda</taxon>
        <taxon>Hexapoda</taxon>
        <taxon>Insecta</taxon>
        <taxon>Pterygota</taxon>
        <taxon>Neoptera</taxon>
        <taxon>Endopterygota</taxon>
        <taxon>Lepidoptera</taxon>
        <taxon>Glossata</taxon>
        <taxon>Ditrysia</taxon>
        <taxon>Tineoidea</taxon>
        <taxon>Psychidae</taxon>
        <taxon>Oiketicinae</taxon>
        <taxon>Eumeta</taxon>
    </lineage>
</organism>